<name>A0A7W3XX57_9ACTN</name>
<dbReference type="EMBL" id="VKHS01000283">
    <property type="protein sequence ID" value="MBB0230451.1"/>
    <property type="molecule type" value="Genomic_DNA"/>
</dbReference>
<organism evidence="1 2">
    <name type="scientific">Streptomyces calidiresistens</name>
    <dbReference type="NCBI Taxonomy" id="1485586"/>
    <lineage>
        <taxon>Bacteria</taxon>
        <taxon>Bacillati</taxon>
        <taxon>Actinomycetota</taxon>
        <taxon>Actinomycetes</taxon>
        <taxon>Kitasatosporales</taxon>
        <taxon>Streptomycetaceae</taxon>
        <taxon>Streptomyces</taxon>
    </lineage>
</organism>
<reference evidence="2" key="1">
    <citation type="submission" date="2019-10" db="EMBL/GenBank/DDBJ databases">
        <title>Streptomyces sp. nov., a novel actinobacterium isolated from alkaline environment.</title>
        <authorList>
            <person name="Golinska P."/>
        </authorList>
    </citation>
    <scope>NUCLEOTIDE SEQUENCE [LARGE SCALE GENOMIC DNA]</scope>
    <source>
        <strain evidence="2">DSM 42108</strain>
    </source>
</reference>
<sequence>MRNDITTEGFEDFSRRVELSQILTESCSARRISAENSVEVEMRMEMGMAPASDTVFYRLAVEADLKAGNGDVAGSVEVVILAKYDVTEGRIPGIEVLQEFADREAGPVALPYAREGVQSLASRIGFHGVLIPFVGPSLNLEDIASR</sequence>
<protein>
    <submittedName>
        <fullName evidence="1">Uncharacterized protein</fullName>
    </submittedName>
</protein>
<gene>
    <name evidence="1" type="ORF">FOE67_13245</name>
</gene>
<keyword evidence="2" id="KW-1185">Reference proteome</keyword>
<evidence type="ECO:0000313" key="2">
    <source>
        <dbReference type="Proteomes" id="UP000530234"/>
    </source>
</evidence>
<evidence type="ECO:0000313" key="1">
    <source>
        <dbReference type="EMBL" id="MBB0230451.1"/>
    </source>
</evidence>
<proteinExistence type="predicted"/>
<comment type="caution">
    <text evidence="1">The sequence shown here is derived from an EMBL/GenBank/DDBJ whole genome shotgun (WGS) entry which is preliminary data.</text>
</comment>
<accession>A0A7W3XX57</accession>
<dbReference type="InterPro" id="IPR035958">
    <property type="entry name" value="SecB-like_sf"/>
</dbReference>
<dbReference type="Proteomes" id="UP000530234">
    <property type="component" value="Unassembled WGS sequence"/>
</dbReference>
<dbReference type="AlphaFoldDB" id="A0A7W3XX57"/>
<dbReference type="RefSeq" id="WP_182663912.1">
    <property type="nucleotide sequence ID" value="NZ_VKHS01000283.1"/>
</dbReference>
<dbReference type="SUPFAM" id="SSF54611">
    <property type="entry name" value="SecB-like"/>
    <property type="match status" value="1"/>
</dbReference>
<dbReference type="Gene3D" id="3.10.420.10">
    <property type="entry name" value="SecB-like"/>
    <property type="match status" value="1"/>
</dbReference>